<comment type="caution">
    <text evidence="12">The sequence shown here is derived from an EMBL/GenBank/DDBJ whole genome shotgun (WGS) entry which is preliminary data.</text>
</comment>
<dbReference type="InterPro" id="IPR036150">
    <property type="entry name" value="Cyt_b/b6_C_sf"/>
</dbReference>
<dbReference type="EMBL" id="LKCM01000070">
    <property type="protein sequence ID" value="KPQ44595.1"/>
    <property type="molecule type" value="Genomic_DNA"/>
</dbReference>
<evidence type="ECO:0000256" key="10">
    <source>
        <dbReference type="SAM" id="Phobius"/>
    </source>
</evidence>
<keyword evidence="8" id="KW-0408">Iron</keyword>
<evidence type="ECO:0000256" key="5">
    <source>
        <dbReference type="ARBA" id="ARBA00022723"/>
    </source>
</evidence>
<comment type="subcellular location">
    <subcellularLocation>
        <location evidence="1">Membrane</location>
        <topology evidence="1">Multi-pass membrane protein</topology>
    </subcellularLocation>
</comment>
<dbReference type="GO" id="GO:0016491">
    <property type="term" value="F:oxidoreductase activity"/>
    <property type="evidence" value="ECO:0007669"/>
    <property type="project" value="InterPro"/>
</dbReference>
<keyword evidence="3" id="KW-0349">Heme</keyword>
<dbReference type="PROSITE" id="PS51003">
    <property type="entry name" value="CYTB_CTER"/>
    <property type="match status" value="1"/>
</dbReference>
<evidence type="ECO:0000256" key="4">
    <source>
        <dbReference type="ARBA" id="ARBA00022692"/>
    </source>
</evidence>
<name>A0A0P8A8L8_9EURY</name>
<feature type="transmembrane region" description="Helical" evidence="10">
    <location>
        <begin position="129"/>
        <end position="149"/>
    </location>
</feature>
<dbReference type="GO" id="GO:0016020">
    <property type="term" value="C:membrane"/>
    <property type="evidence" value="ECO:0007669"/>
    <property type="project" value="UniProtKB-SubCell"/>
</dbReference>
<gene>
    <name evidence="12" type="primary">petD</name>
    <name evidence="12" type="ORF">MPEBLZ_00822</name>
</gene>
<evidence type="ECO:0000259" key="11">
    <source>
        <dbReference type="PROSITE" id="PS51003"/>
    </source>
</evidence>
<feature type="transmembrane region" description="Helical" evidence="10">
    <location>
        <begin position="35"/>
        <end position="57"/>
    </location>
</feature>
<keyword evidence="5" id="KW-0479">Metal-binding</keyword>
<dbReference type="InterPro" id="IPR027387">
    <property type="entry name" value="Cytb/b6-like_sf"/>
</dbReference>
<organism evidence="12 13">
    <name type="scientific">Candidatus Methanoperedens nitratireducens</name>
    <dbReference type="NCBI Taxonomy" id="1392998"/>
    <lineage>
        <taxon>Archaea</taxon>
        <taxon>Methanobacteriati</taxon>
        <taxon>Methanobacteriota</taxon>
        <taxon>Stenosarchaea group</taxon>
        <taxon>Methanomicrobia</taxon>
        <taxon>Methanosarcinales</taxon>
        <taxon>ANME-2 cluster</taxon>
        <taxon>Candidatus Methanoperedentaceae</taxon>
        <taxon>Candidatus Methanoperedens</taxon>
    </lineage>
</organism>
<dbReference type="Proteomes" id="UP000050360">
    <property type="component" value="Unassembled WGS sequence"/>
</dbReference>
<keyword evidence="2" id="KW-0813">Transport</keyword>
<evidence type="ECO:0000256" key="1">
    <source>
        <dbReference type="ARBA" id="ARBA00004141"/>
    </source>
</evidence>
<evidence type="ECO:0000256" key="8">
    <source>
        <dbReference type="ARBA" id="ARBA00023004"/>
    </source>
</evidence>
<evidence type="ECO:0000256" key="7">
    <source>
        <dbReference type="ARBA" id="ARBA00022989"/>
    </source>
</evidence>
<keyword evidence="6" id="KW-0249">Electron transport</keyword>
<keyword evidence="4 10" id="KW-0812">Transmembrane</keyword>
<dbReference type="GO" id="GO:0009055">
    <property type="term" value="F:electron transfer activity"/>
    <property type="evidence" value="ECO:0007669"/>
    <property type="project" value="InterPro"/>
</dbReference>
<reference evidence="12 13" key="1">
    <citation type="submission" date="2015-09" db="EMBL/GenBank/DDBJ databases">
        <title>A metagenomics-based metabolic model of nitrate-dependent anaerobic oxidation of methane by Methanoperedens-like archaea.</title>
        <authorList>
            <person name="Arshad A."/>
            <person name="Speth D.R."/>
            <person name="De Graaf R.M."/>
            <person name="Op Den Camp H.J."/>
            <person name="Jetten M.S."/>
            <person name="Welte C.U."/>
        </authorList>
    </citation>
    <scope>NUCLEOTIDE SEQUENCE [LARGE SCALE GENOMIC DNA]</scope>
</reference>
<protein>
    <submittedName>
        <fullName evidence="12">Cytochrome b6-f complex subunit 4</fullName>
    </submittedName>
</protein>
<dbReference type="SUPFAM" id="SSF81648">
    <property type="entry name" value="a domain/subunit of cytochrome bc1 complex (Ubiquinol-cytochrome c reductase)"/>
    <property type="match status" value="1"/>
</dbReference>
<evidence type="ECO:0000256" key="6">
    <source>
        <dbReference type="ARBA" id="ARBA00022982"/>
    </source>
</evidence>
<sequence>MSLIEIEKHEVEEERHEPVRIRGFPFFPHFLLREVVVMCLIAGSLILMASLYPAGLLKPADPFDTPTPIYPEWYFLYVFGFLKFWTWDIGPIEAKVIGVTLPMVLWYGLLFMVPFIDRNPSSDIRKRKFAVAMGVIALLGILYFTYYSIVYH</sequence>
<accession>A0A0P8A8L8</accession>
<evidence type="ECO:0000256" key="9">
    <source>
        <dbReference type="ARBA" id="ARBA00023136"/>
    </source>
</evidence>
<dbReference type="AlphaFoldDB" id="A0A0P8A8L8"/>
<evidence type="ECO:0000256" key="3">
    <source>
        <dbReference type="ARBA" id="ARBA00022617"/>
    </source>
</evidence>
<proteinExistence type="predicted"/>
<dbReference type="Pfam" id="PF00032">
    <property type="entry name" value="Cytochrom_B_C"/>
    <property type="match status" value="1"/>
</dbReference>
<dbReference type="InterPro" id="IPR005798">
    <property type="entry name" value="Cyt_b/b6_C"/>
</dbReference>
<feature type="domain" description="Cytochrome b/b6 C-terminal region profile" evidence="11">
    <location>
        <begin position="16"/>
        <end position="152"/>
    </location>
</feature>
<keyword evidence="7 10" id="KW-1133">Transmembrane helix</keyword>
<evidence type="ECO:0000313" key="13">
    <source>
        <dbReference type="Proteomes" id="UP000050360"/>
    </source>
</evidence>
<feature type="transmembrane region" description="Helical" evidence="10">
    <location>
        <begin position="99"/>
        <end position="117"/>
    </location>
</feature>
<evidence type="ECO:0000256" key="2">
    <source>
        <dbReference type="ARBA" id="ARBA00022448"/>
    </source>
</evidence>
<dbReference type="GO" id="GO:0046872">
    <property type="term" value="F:metal ion binding"/>
    <property type="evidence" value="ECO:0007669"/>
    <property type="project" value="UniProtKB-KW"/>
</dbReference>
<dbReference type="Gene3D" id="1.20.810.10">
    <property type="entry name" value="Cytochrome Bc1 Complex, Chain C"/>
    <property type="match status" value="1"/>
</dbReference>
<evidence type="ECO:0000313" key="12">
    <source>
        <dbReference type="EMBL" id="KPQ44595.1"/>
    </source>
</evidence>
<keyword evidence="9 10" id="KW-0472">Membrane</keyword>